<dbReference type="OrthoDB" id="765549at2759"/>
<dbReference type="PANTHER" id="PTHR45649:SF17">
    <property type="entry name" value="AMINO ACID PERMEASE_ SLC12A DOMAIN-CONTAINING PROTEIN"/>
    <property type="match status" value="1"/>
</dbReference>
<evidence type="ECO:0000256" key="5">
    <source>
        <dbReference type="ARBA" id="ARBA00023136"/>
    </source>
</evidence>
<comment type="subcellular location">
    <subcellularLocation>
        <location evidence="1">Membrane</location>
        <topology evidence="1">Multi-pass membrane protein</topology>
    </subcellularLocation>
</comment>
<evidence type="ECO:0000256" key="4">
    <source>
        <dbReference type="ARBA" id="ARBA00022989"/>
    </source>
</evidence>
<keyword evidence="8" id="KW-1185">Reference proteome</keyword>
<dbReference type="GO" id="GO:0022857">
    <property type="term" value="F:transmembrane transporter activity"/>
    <property type="evidence" value="ECO:0007669"/>
    <property type="project" value="UniProtKB-ARBA"/>
</dbReference>
<accession>A0A9Q0KTL9</accession>
<evidence type="ECO:0000256" key="6">
    <source>
        <dbReference type="SAM" id="Phobius"/>
    </source>
</evidence>
<comment type="caution">
    <text evidence="7">The sequence shown here is derived from an EMBL/GenBank/DDBJ whole genome shotgun (WGS) entry which is preliminary data.</text>
</comment>
<evidence type="ECO:0000313" key="7">
    <source>
        <dbReference type="EMBL" id="KAJ4976059.1"/>
    </source>
</evidence>
<protein>
    <submittedName>
        <fullName evidence="7">Uncharacterized protein</fullName>
    </submittedName>
</protein>
<gene>
    <name evidence="7" type="ORF">NE237_001165</name>
</gene>
<dbReference type="GO" id="GO:0016020">
    <property type="term" value="C:membrane"/>
    <property type="evidence" value="ECO:0007669"/>
    <property type="project" value="UniProtKB-SubCell"/>
</dbReference>
<evidence type="ECO:0000256" key="1">
    <source>
        <dbReference type="ARBA" id="ARBA00004141"/>
    </source>
</evidence>
<sequence length="108" mass="12269">MIHKIKAVNLYPFPCLHLLPIEKKNNFFYFVLTCNCMGFGSETLNALEMYSGEKRLNELGYKQELKREMSLLKTFAITFSAMAAFIGTPIYGSSLLYAGPASLLWDGW</sequence>
<dbReference type="AlphaFoldDB" id="A0A9Q0KTL9"/>
<proteinExistence type="predicted"/>
<keyword evidence="3 6" id="KW-0812">Transmembrane</keyword>
<reference evidence="7" key="1">
    <citation type="journal article" date="2023" name="Plant J.">
        <title>The genome of the king protea, Protea cynaroides.</title>
        <authorList>
            <person name="Chang J."/>
            <person name="Duong T.A."/>
            <person name="Schoeman C."/>
            <person name="Ma X."/>
            <person name="Roodt D."/>
            <person name="Barker N."/>
            <person name="Li Z."/>
            <person name="Van de Peer Y."/>
            <person name="Mizrachi E."/>
        </authorList>
    </citation>
    <scope>NUCLEOTIDE SEQUENCE</scope>
    <source>
        <tissue evidence="7">Young leaves</tissue>
    </source>
</reference>
<dbReference type="Proteomes" id="UP001141806">
    <property type="component" value="Unassembled WGS sequence"/>
</dbReference>
<dbReference type="PANTHER" id="PTHR45649">
    <property type="entry name" value="AMINO-ACID PERMEASE BAT1"/>
    <property type="match status" value="1"/>
</dbReference>
<keyword evidence="4 6" id="KW-1133">Transmembrane helix</keyword>
<evidence type="ECO:0000256" key="3">
    <source>
        <dbReference type="ARBA" id="ARBA00022692"/>
    </source>
</evidence>
<name>A0A9Q0KTL9_9MAGN</name>
<keyword evidence="2" id="KW-0813">Transport</keyword>
<dbReference type="EMBL" id="JAMYWD010000003">
    <property type="protein sequence ID" value="KAJ4976059.1"/>
    <property type="molecule type" value="Genomic_DNA"/>
</dbReference>
<feature type="transmembrane region" description="Helical" evidence="6">
    <location>
        <begin position="71"/>
        <end position="92"/>
    </location>
</feature>
<keyword evidence="5 6" id="KW-0472">Membrane</keyword>
<evidence type="ECO:0000256" key="2">
    <source>
        <dbReference type="ARBA" id="ARBA00022448"/>
    </source>
</evidence>
<evidence type="ECO:0000313" key="8">
    <source>
        <dbReference type="Proteomes" id="UP001141806"/>
    </source>
</evidence>
<organism evidence="7 8">
    <name type="scientific">Protea cynaroides</name>
    <dbReference type="NCBI Taxonomy" id="273540"/>
    <lineage>
        <taxon>Eukaryota</taxon>
        <taxon>Viridiplantae</taxon>
        <taxon>Streptophyta</taxon>
        <taxon>Embryophyta</taxon>
        <taxon>Tracheophyta</taxon>
        <taxon>Spermatophyta</taxon>
        <taxon>Magnoliopsida</taxon>
        <taxon>Proteales</taxon>
        <taxon>Proteaceae</taxon>
        <taxon>Protea</taxon>
    </lineage>
</organism>